<evidence type="ECO:0000313" key="2">
    <source>
        <dbReference type="Proteomes" id="UP001552427"/>
    </source>
</evidence>
<sequence>MPTIALADLLADPPNIAQIRTHAAGRDLVIATCAETGREWLIDRKEPDTEQALVAEVLCPRTEPLQGLVRDEVPELLAYIDQLRAELKARTTLTEGTR</sequence>
<keyword evidence="2" id="KW-1185">Reference proteome</keyword>
<protein>
    <submittedName>
        <fullName evidence="1">Uncharacterized protein</fullName>
    </submittedName>
</protein>
<dbReference type="RefSeq" id="WP_364450806.1">
    <property type="nucleotide sequence ID" value="NZ_JBFARM010000005.1"/>
</dbReference>
<reference evidence="1 2" key="1">
    <citation type="submission" date="2024-06" db="EMBL/GenBank/DDBJ databases">
        <title>The Natural Products Discovery Center: Release of the First 8490 Sequenced Strains for Exploring Actinobacteria Biosynthetic Diversity.</title>
        <authorList>
            <person name="Kalkreuter E."/>
            <person name="Kautsar S.A."/>
            <person name="Yang D."/>
            <person name="Bader C.D."/>
            <person name="Teijaro C.N."/>
            <person name="Fluegel L."/>
            <person name="Davis C.M."/>
            <person name="Simpson J.R."/>
            <person name="Lauterbach L."/>
            <person name="Steele A.D."/>
            <person name="Gui C."/>
            <person name="Meng S."/>
            <person name="Li G."/>
            <person name="Viehrig K."/>
            <person name="Ye F."/>
            <person name="Su P."/>
            <person name="Kiefer A.F."/>
            <person name="Nichols A."/>
            <person name="Cepeda A.J."/>
            <person name="Yan W."/>
            <person name="Fan B."/>
            <person name="Jiang Y."/>
            <person name="Adhikari A."/>
            <person name="Zheng C.-J."/>
            <person name="Schuster L."/>
            <person name="Cowan T.M."/>
            <person name="Smanski M.J."/>
            <person name="Chevrette M.G."/>
            <person name="De Carvalho L.P.S."/>
            <person name="Shen B."/>
        </authorList>
    </citation>
    <scope>NUCLEOTIDE SEQUENCE [LARGE SCALE GENOMIC DNA]</scope>
    <source>
        <strain evidence="1 2">NPDC049574</strain>
    </source>
</reference>
<dbReference type="EMBL" id="JBFARM010000005">
    <property type="protein sequence ID" value="MEV4287392.1"/>
    <property type="molecule type" value="Genomic_DNA"/>
</dbReference>
<proteinExistence type="predicted"/>
<dbReference type="Proteomes" id="UP001552427">
    <property type="component" value="Unassembled WGS sequence"/>
</dbReference>
<evidence type="ECO:0000313" key="1">
    <source>
        <dbReference type="EMBL" id="MEV4287392.1"/>
    </source>
</evidence>
<accession>A0ABV3H4D1</accession>
<comment type="caution">
    <text evidence="1">The sequence shown here is derived from an EMBL/GenBank/DDBJ whole genome shotgun (WGS) entry which is preliminary data.</text>
</comment>
<gene>
    <name evidence="1" type="ORF">AB0K40_17950</name>
</gene>
<name>A0ABV3H4D1_9ACTN</name>
<organism evidence="1 2">
    <name type="scientific">Nonomuraea bangladeshensis</name>
    <dbReference type="NCBI Taxonomy" id="404385"/>
    <lineage>
        <taxon>Bacteria</taxon>
        <taxon>Bacillati</taxon>
        <taxon>Actinomycetota</taxon>
        <taxon>Actinomycetes</taxon>
        <taxon>Streptosporangiales</taxon>
        <taxon>Streptosporangiaceae</taxon>
        <taxon>Nonomuraea</taxon>
    </lineage>
</organism>